<evidence type="ECO:0000256" key="2">
    <source>
        <dbReference type="ARBA" id="ARBA00012755"/>
    </source>
</evidence>
<dbReference type="PRINTS" id="PR00743">
    <property type="entry name" value="GLHYDRLASE36"/>
</dbReference>
<evidence type="ECO:0000259" key="7">
    <source>
        <dbReference type="Pfam" id="PF16875"/>
    </source>
</evidence>
<dbReference type="Pfam" id="PF16874">
    <property type="entry name" value="Glyco_hydro_36C"/>
    <property type="match status" value="1"/>
</dbReference>
<name>A0ABR1I1B5_9HYPO</name>
<dbReference type="Gene3D" id="2.60.40.1180">
    <property type="entry name" value="Golgi alpha-mannosidase II"/>
    <property type="match status" value="1"/>
</dbReference>
<dbReference type="InterPro" id="IPR031704">
    <property type="entry name" value="Glyco_hydro_36_N"/>
</dbReference>
<evidence type="ECO:0000256" key="1">
    <source>
        <dbReference type="ARBA" id="ARBA00001255"/>
    </source>
</evidence>
<dbReference type="EMBL" id="JAZAVK010000054">
    <property type="protein sequence ID" value="KAK7427350.1"/>
    <property type="molecule type" value="Genomic_DNA"/>
</dbReference>
<dbReference type="InterPro" id="IPR013780">
    <property type="entry name" value="Glyco_hydro_b"/>
</dbReference>
<dbReference type="CDD" id="cd14791">
    <property type="entry name" value="GH36"/>
    <property type="match status" value="1"/>
</dbReference>
<keyword evidence="4 5" id="KW-0326">Glycosidase</keyword>
<gene>
    <name evidence="8" type="primary">AGL2</name>
    <name evidence="8" type="ORF">QQZ08_006119</name>
</gene>
<dbReference type="Gene3D" id="2.70.98.60">
    <property type="entry name" value="alpha-galactosidase from lactobacil brevis"/>
    <property type="match status" value="1"/>
</dbReference>
<dbReference type="InterPro" id="IPR050985">
    <property type="entry name" value="Alpha-glycosidase_related"/>
</dbReference>
<organism evidence="8 9">
    <name type="scientific">Neonectria magnoliae</name>
    <dbReference type="NCBI Taxonomy" id="2732573"/>
    <lineage>
        <taxon>Eukaryota</taxon>
        <taxon>Fungi</taxon>
        <taxon>Dikarya</taxon>
        <taxon>Ascomycota</taxon>
        <taxon>Pezizomycotina</taxon>
        <taxon>Sordariomycetes</taxon>
        <taxon>Hypocreomycetidae</taxon>
        <taxon>Hypocreales</taxon>
        <taxon>Nectriaceae</taxon>
        <taxon>Neonectria</taxon>
    </lineage>
</organism>
<evidence type="ECO:0000256" key="5">
    <source>
        <dbReference type="PIRNR" id="PIRNR005536"/>
    </source>
</evidence>
<comment type="function">
    <text evidence="5">Hydrolyzes a variety of simple alpha-D-galactoside as well as more complex molecules such as oligosaccharides and polysaccharides.</text>
</comment>
<dbReference type="Proteomes" id="UP001498421">
    <property type="component" value="Unassembled WGS sequence"/>
</dbReference>
<sequence length="731" mass="81609">MRTTWISPVSADTKAKPVVVDGPSFALNGKNVSYRFHVDSVTGDLISDHFGGSVTEDPVAQILTNGGGWSTQAHIRREFPDLGRGDFRTPAVHVKHAKGYTVCDFKYKSHTVIEGKPALPDLPCTFGQDEDVTTLVVHLWDNYSSVAADLSYSIFPKHDALVRSVEITNKGDSSISVEKLASFSVDFPHSDYEMLQLQGEWARECTRTRRKVDYGMQGFGSSTGYSSHYHNPFLSLVTPTTTESRGEAWGFSLVYTGSFSVEVEKSPQGLTRALVGMNPCQLSWPLAPGQSLASPECVSVYSERGVGDMSRKFHRLYRQHLIRSKFVNEPRPVLLNSWEGLYFNFDESTIYKLAQESAKYGVKLFVLDDGWFGDKHPRIDDKAGLGDWVVNPKRFPNGLKSLAENINKLKAANSDETLKFGLWFEPEMINQNSELYEQHPEWVLHAGQYPRSETRQQLVLNAALPEVQEFIVKSVSNILETVPVAYIKWDNNRGIHESPTPDNHHAYIIGMYRVFERLTSKFPDVIWEGCASGGGRFDPGILHYFPQVWTSDNMDALDRIHIQFGTSLVYPASTMGAHISAVPNDVTGRTTPLRFRAHVAMMGGSFGLELNPDVIPEEDKALIPELIALAERVNPVIIKGDMWRLVLPDISNYPAALFISEDGNQAVLFAFQIRSTSVHNFPLLRLQGLDASAMYKLEGQGTFSGATLMNGGIQYRFGADYDSKVVFIEKV</sequence>
<dbReference type="InterPro" id="IPR031705">
    <property type="entry name" value="Glyco_hydro_36_C"/>
</dbReference>
<dbReference type="InterPro" id="IPR038417">
    <property type="entry name" value="Alpga-gal_N_sf"/>
</dbReference>
<comment type="caution">
    <text evidence="8">The sequence shown here is derived from an EMBL/GenBank/DDBJ whole genome shotgun (WGS) entry which is preliminary data.</text>
</comment>
<feature type="domain" description="Glycosyl hydrolase family 36 N-terminal" evidence="7">
    <location>
        <begin position="43"/>
        <end position="287"/>
    </location>
</feature>
<proteinExistence type="inferred from homology"/>
<protein>
    <recommendedName>
        <fullName evidence="2 5">Alpha-galactosidase</fullName>
        <ecNumber evidence="2 5">3.2.1.22</ecNumber>
    </recommendedName>
</protein>
<dbReference type="PIRSF" id="PIRSF005536">
    <property type="entry name" value="Agal"/>
    <property type="match status" value="1"/>
</dbReference>
<dbReference type="Gene3D" id="3.20.20.70">
    <property type="entry name" value="Aldolase class I"/>
    <property type="match status" value="1"/>
</dbReference>
<feature type="domain" description="Glycosyl hydrolase family 36 C-terminal" evidence="6">
    <location>
        <begin position="654"/>
        <end position="727"/>
    </location>
</feature>
<evidence type="ECO:0000256" key="4">
    <source>
        <dbReference type="ARBA" id="ARBA00023295"/>
    </source>
</evidence>
<dbReference type="GO" id="GO:0004557">
    <property type="term" value="F:alpha-galactosidase activity"/>
    <property type="evidence" value="ECO:0007669"/>
    <property type="project" value="UniProtKB-EC"/>
</dbReference>
<dbReference type="Pfam" id="PF16875">
    <property type="entry name" value="Glyco_hydro_36N"/>
    <property type="match status" value="1"/>
</dbReference>
<reference evidence="8 9" key="1">
    <citation type="journal article" date="2025" name="Microbiol. Resour. Announc.">
        <title>Draft genome sequences for Neonectria magnoliae and Neonectria punicea, canker pathogens of Liriodendron tulipifera and Acer saccharum in West Virginia.</title>
        <authorList>
            <person name="Petronek H.M."/>
            <person name="Kasson M.T."/>
            <person name="Metheny A.M."/>
            <person name="Stauder C.M."/>
            <person name="Lovett B."/>
            <person name="Lynch S.C."/>
            <person name="Garnas J.R."/>
            <person name="Kasson L.R."/>
            <person name="Stajich J.E."/>
        </authorList>
    </citation>
    <scope>NUCLEOTIDE SEQUENCE [LARGE SCALE GENOMIC DNA]</scope>
    <source>
        <strain evidence="8 9">NRRL 64651</strain>
    </source>
</reference>
<dbReference type="Pfam" id="PF02065">
    <property type="entry name" value="Melibiase"/>
    <property type="match status" value="1"/>
</dbReference>
<dbReference type="InterPro" id="IPR013785">
    <property type="entry name" value="Aldolase_TIM"/>
</dbReference>
<accession>A0ABR1I1B5</accession>
<keyword evidence="9" id="KW-1185">Reference proteome</keyword>
<dbReference type="PANTHER" id="PTHR43053:SF3">
    <property type="entry name" value="ALPHA-GALACTOSIDASE C-RELATED"/>
    <property type="match status" value="1"/>
</dbReference>
<keyword evidence="3 5" id="KW-0378">Hydrolase</keyword>
<dbReference type="InterPro" id="IPR017853">
    <property type="entry name" value="GH"/>
</dbReference>
<evidence type="ECO:0000313" key="9">
    <source>
        <dbReference type="Proteomes" id="UP001498421"/>
    </source>
</evidence>
<dbReference type="SUPFAM" id="SSF51445">
    <property type="entry name" value="(Trans)glycosidases"/>
    <property type="match status" value="1"/>
</dbReference>
<dbReference type="EC" id="3.2.1.22" evidence="2 5"/>
<comment type="catalytic activity">
    <reaction evidence="1 5">
        <text>Hydrolysis of terminal, non-reducing alpha-D-galactose residues in alpha-D-galactosides, including galactose oligosaccharides, galactomannans and galactolipids.</text>
        <dbReference type="EC" id="3.2.1.22"/>
    </reaction>
</comment>
<evidence type="ECO:0000259" key="6">
    <source>
        <dbReference type="Pfam" id="PF16874"/>
    </source>
</evidence>
<comment type="similarity">
    <text evidence="5">Belongs to the glycosyl hydrolase.</text>
</comment>
<dbReference type="PANTHER" id="PTHR43053">
    <property type="entry name" value="GLYCOSIDASE FAMILY 31"/>
    <property type="match status" value="1"/>
</dbReference>
<dbReference type="InterPro" id="IPR002252">
    <property type="entry name" value="Glyco_hydro_36"/>
</dbReference>
<evidence type="ECO:0000256" key="3">
    <source>
        <dbReference type="ARBA" id="ARBA00022801"/>
    </source>
</evidence>
<evidence type="ECO:0000313" key="8">
    <source>
        <dbReference type="EMBL" id="KAK7427350.1"/>
    </source>
</evidence>